<evidence type="ECO:0000259" key="2">
    <source>
        <dbReference type="PROSITE" id="PS51462"/>
    </source>
</evidence>
<dbReference type="RefSeq" id="WP_074750950.1">
    <property type="nucleotide sequence ID" value="NZ_CAXVJC010000009.1"/>
</dbReference>
<evidence type="ECO:0000313" key="3">
    <source>
        <dbReference type="EMBL" id="SFL29938.1"/>
    </source>
</evidence>
<dbReference type="InterPro" id="IPR000086">
    <property type="entry name" value="NUDIX_hydrolase_dom"/>
</dbReference>
<dbReference type="Gene3D" id="6.10.250.1120">
    <property type="match status" value="1"/>
</dbReference>
<evidence type="ECO:0000256" key="1">
    <source>
        <dbReference type="ARBA" id="ARBA00005582"/>
    </source>
</evidence>
<dbReference type="Pfam" id="PF12535">
    <property type="entry name" value="Nudix_N"/>
    <property type="match status" value="1"/>
</dbReference>
<dbReference type="Gene3D" id="3.90.79.10">
    <property type="entry name" value="Nucleoside Triphosphate Pyrophosphohydrolase"/>
    <property type="match status" value="1"/>
</dbReference>
<dbReference type="OrthoDB" id="9804442at2"/>
<feature type="domain" description="Nudix hydrolase" evidence="2">
    <location>
        <begin position="64"/>
        <end position="194"/>
    </location>
</feature>
<dbReference type="InterPro" id="IPR059176">
    <property type="entry name" value="UDP-X_N"/>
</dbReference>
<dbReference type="PROSITE" id="PS51462">
    <property type="entry name" value="NUDIX"/>
    <property type="match status" value="1"/>
</dbReference>
<sequence length="209" mass="24249">MDTTQALAKLKALVNTSLYYNKDVYDRERLGEMKEILFDISQKLTSYSEAELEAFFNEDLGYVTPKVDIRAVVFEDDRLLLVKEKDEGQWSLPGGWADVGYSPAEIAQKEVREESGLEVIPLQLFKLVDKAKHAYPKSLNYVYKLFFYCEVKTFELQPGLETSEARFFSREEVENLQNISVDRNTREDLLEAFEYHHHPTAGAKFDRVQ</sequence>
<dbReference type="Pfam" id="PF00293">
    <property type="entry name" value="NUDIX"/>
    <property type="match status" value="1"/>
</dbReference>
<dbReference type="PANTHER" id="PTHR43736">
    <property type="entry name" value="ADP-RIBOSE PYROPHOSPHATASE"/>
    <property type="match status" value="1"/>
</dbReference>
<protein>
    <submittedName>
        <fullName evidence="3">ADP-ribose pyrophosphatase YjhB, NUDIX family</fullName>
    </submittedName>
</protein>
<dbReference type="EMBL" id="FOTJ01000004">
    <property type="protein sequence ID" value="SFL29938.1"/>
    <property type="molecule type" value="Genomic_DNA"/>
</dbReference>
<dbReference type="AlphaFoldDB" id="A0A1I4GIS4"/>
<dbReference type="SUPFAM" id="SSF55811">
    <property type="entry name" value="Nudix"/>
    <property type="match status" value="1"/>
</dbReference>
<reference evidence="3 4" key="1">
    <citation type="submission" date="2016-10" db="EMBL/GenBank/DDBJ databases">
        <authorList>
            <person name="de Groot N.N."/>
        </authorList>
    </citation>
    <scope>NUCLEOTIDE SEQUENCE [LARGE SCALE GENOMIC DNA]</scope>
    <source>
        <strain evidence="3 4">M79</strain>
    </source>
</reference>
<dbReference type="Proteomes" id="UP000181969">
    <property type="component" value="Unassembled WGS sequence"/>
</dbReference>
<dbReference type="InterPro" id="IPR015797">
    <property type="entry name" value="NUDIX_hydrolase-like_dom_sf"/>
</dbReference>
<proteinExistence type="inferred from homology"/>
<dbReference type="PANTHER" id="PTHR43736:SF1">
    <property type="entry name" value="DIHYDRONEOPTERIN TRIPHOSPHATE DIPHOSPHATASE"/>
    <property type="match status" value="1"/>
</dbReference>
<gene>
    <name evidence="3" type="ORF">SAMN05216438_10478</name>
</gene>
<comment type="similarity">
    <text evidence="1">Belongs to the Nudix hydrolase family.</text>
</comment>
<organism evidence="3 4">
    <name type="scientific">Lactococcus garvieae</name>
    <dbReference type="NCBI Taxonomy" id="1363"/>
    <lineage>
        <taxon>Bacteria</taxon>
        <taxon>Bacillati</taxon>
        <taxon>Bacillota</taxon>
        <taxon>Bacilli</taxon>
        <taxon>Lactobacillales</taxon>
        <taxon>Streptococcaceae</taxon>
        <taxon>Lactococcus</taxon>
    </lineage>
</organism>
<name>A0A1I4GIS4_9LACT</name>
<accession>A0A1I4GIS4</accession>
<evidence type="ECO:0000313" key="4">
    <source>
        <dbReference type="Proteomes" id="UP000181969"/>
    </source>
</evidence>